<dbReference type="PROSITE" id="PS50112">
    <property type="entry name" value="PAS"/>
    <property type="match status" value="2"/>
</dbReference>
<dbReference type="EMBL" id="JAAAWP010000006">
    <property type="protein sequence ID" value="NDW22151.1"/>
    <property type="molecule type" value="Genomic_DNA"/>
</dbReference>
<dbReference type="Gene3D" id="3.30.450.40">
    <property type="match status" value="1"/>
</dbReference>
<dbReference type="Pfam" id="PF00563">
    <property type="entry name" value="EAL"/>
    <property type="match status" value="1"/>
</dbReference>
<evidence type="ECO:0000256" key="7">
    <source>
        <dbReference type="ARBA" id="ARBA00059827"/>
    </source>
</evidence>
<dbReference type="Pfam" id="PF08447">
    <property type="entry name" value="PAS_3"/>
    <property type="match status" value="1"/>
</dbReference>
<dbReference type="PANTHER" id="PTHR44757:SF2">
    <property type="entry name" value="BIOFILM ARCHITECTURE MAINTENANCE PROTEIN MBAA"/>
    <property type="match status" value="1"/>
</dbReference>
<comment type="caution">
    <text evidence="13">The sequence shown here is derived from an EMBL/GenBank/DDBJ whole genome shotgun (WGS) entry which is preliminary data.</text>
</comment>
<feature type="domain" description="PAS" evidence="9">
    <location>
        <begin position="423"/>
        <end position="493"/>
    </location>
</feature>
<dbReference type="PROSITE" id="PS50887">
    <property type="entry name" value="GGDEF"/>
    <property type="match status" value="1"/>
</dbReference>
<dbReference type="Pfam" id="PF01590">
    <property type="entry name" value="GAF"/>
    <property type="match status" value="1"/>
</dbReference>
<dbReference type="RefSeq" id="WP_163112001.1">
    <property type="nucleotide sequence ID" value="NZ_JAAAWP010000006.1"/>
</dbReference>
<evidence type="ECO:0000259" key="10">
    <source>
        <dbReference type="PROSITE" id="PS50113"/>
    </source>
</evidence>
<dbReference type="FunFam" id="3.20.20.450:FF:000001">
    <property type="entry name" value="Cyclic di-GMP phosphodiesterase yahA"/>
    <property type="match status" value="1"/>
</dbReference>
<dbReference type="InterPro" id="IPR035965">
    <property type="entry name" value="PAS-like_dom_sf"/>
</dbReference>
<dbReference type="Gene3D" id="3.30.70.270">
    <property type="match status" value="1"/>
</dbReference>
<evidence type="ECO:0000313" key="13">
    <source>
        <dbReference type="EMBL" id="NDW22151.1"/>
    </source>
</evidence>
<comment type="function">
    <text evidence="7">Putative oxygen sensor; modulates the activity of FixJ, a transcriptional activator of nitrogen fixation fixK gene. FixL probably acts as a kinase that phosphorylates FixJ.</text>
</comment>
<dbReference type="EC" id="3.1.4.52" evidence="1"/>
<proteinExistence type="predicted"/>
<evidence type="ECO:0000259" key="9">
    <source>
        <dbReference type="PROSITE" id="PS50112"/>
    </source>
</evidence>
<protein>
    <recommendedName>
        <fullName evidence="8">Sensor protein FixL</fullName>
        <ecNumber evidence="1">3.1.4.52</ecNumber>
    </recommendedName>
</protein>
<dbReference type="Gene3D" id="3.20.20.450">
    <property type="entry name" value="EAL domain"/>
    <property type="match status" value="1"/>
</dbReference>
<dbReference type="InterPro" id="IPR000160">
    <property type="entry name" value="GGDEF_dom"/>
</dbReference>
<sequence>MNSPDFPADEASRLLALKRTALLDSQPEERFDRITRLAASVFNVDICLVSLVDSDRQWFKSKVGTDDCQTSRSISFCGHAILQNDVLVVQNATKDARFSDNPLVLQKPNIRFYAGAPLREPGGQPIGTLCLIDPEEREFSQREKQQLRGFADLVEHEIAKIDIEHLEHLEQRLMASNLRTASIIESLPDMVFVIDTHLRFTLCNEHPDLLKPKDEVLGQKLFDVLPIELANQMNRYVEKAFNSNTLLQHQYTLNKLKQSFEARYQKLNNSEVLVIVRNITNEKHKDDIINDNQHLLDAVIDTNNIGVWRLNLQDDQLIVNEKWATLLGYELSELMPINRQTWECLTHPDDLVYAAQQIDEYALGLTSHYDVNIRMKHKNGQWKWINTRGKVASNSSNGEVEWVLGTHFSIDEQLQAESQLKETSSKMSAVVDNLLDGIITIDSSGIMLTANQAAQSIFGYSHRELIGQNVNMLMGSPHREHHDTYLANYLSRGISNITGQIRELDAQRKDGSAFPIELGVVEVSLDDDINFIGIVRDISERKKREDKIHQLAFYDPLTSLPNRRLLLDRLYQAQSNCNRTGAYAALLFLDLDNFKDFNDSAGHDKGDLLLCEVAQRLAQTVGHGGTVSRLSGDEFVILVTELSDTEEVAAAQSDALAVKLLTKIGQQYDIEAITYQCSASIGITIFNRSADVVGDLLKQADMAMYKAKAAGRNRVCFFDPKMQTDVNTKAEIIQELYTAISNEQFELYYQKQIDDHGRAIGVEVLLRWCHPVKGVISPAQFIPIAEDTGLIVPIGQWVLQQACQTLARWAKQSATEALTIAVNISAIQFNKNNFVQTVLDALHHTGANPHHLKLELTESMLVSDIADIKTKMSALQQHGVMFSIDDFGTGYSSLFYLKQLPLNQLKIDQAFVRDILVDDNDRAIAQSVITLSQSLKLEVIAEGVETQAQRALLQSMGCNVYQGYFFGKPCSIDELEI</sequence>
<dbReference type="PANTHER" id="PTHR44757">
    <property type="entry name" value="DIGUANYLATE CYCLASE DGCP"/>
    <property type="match status" value="1"/>
</dbReference>
<organism evidence="13 14">
    <name type="scientific">Alteromonas hispanica</name>
    <dbReference type="NCBI Taxonomy" id="315421"/>
    <lineage>
        <taxon>Bacteria</taxon>
        <taxon>Pseudomonadati</taxon>
        <taxon>Pseudomonadota</taxon>
        <taxon>Gammaproteobacteria</taxon>
        <taxon>Alteromonadales</taxon>
        <taxon>Alteromonadaceae</taxon>
        <taxon>Alteromonas/Salinimonas group</taxon>
        <taxon>Alteromonas</taxon>
    </lineage>
</organism>
<dbReference type="PROSITE" id="PS50113">
    <property type="entry name" value="PAC"/>
    <property type="match status" value="2"/>
</dbReference>
<keyword evidence="14" id="KW-1185">Reference proteome</keyword>
<dbReference type="InterPro" id="IPR000700">
    <property type="entry name" value="PAS-assoc_C"/>
</dbReference>
<feature type="domain" description="PAC" evidence="10">
    <location>
        <begin position="369"/>
        <end position="422"/>
    </location>
</feature>
<evidence type="ECO:0000256" key="6">
    <source>
        <dbReference type="ARBA" id="ARBA00022840"/>
    </source>
</evidence>
<dbReference type="InterPro" id="IPR000014">
    <property type="entry name" value="PAS"/>
</dbReference>
<dbReference type="SUPFAM" id="SSF55785">
    <property type="entry name" value="PYP-like sensor domain (PAS domain)"/>
    <property type="match status" value="3"/>
</dbReference>
<dbReference type="SMART" id="SM00267">
    <property type="entry name" value="GGDEF"/>
    <property type="match status" value="1"/>
</dbReference>
<dbReference type="Proteomes" id="UP000478837">
    <property type="component" value="Unassembled WGS sequence"/>
</dbReference>
<keyword evidence="4" id="KW-0547">Nucleotide-binding</keyword>
<dbReference type="FunFam" id="3.30.450.20:FF:000060">
    <property type="entry name" value="Sensor protein FixL"/>
    <property type="match status" value="1"/>
</dbReference>
<dbReference type="GO" id="GO:0071111">
    <property type="term" value="F:cyclic-guanylate-specific phosphodiesterase activity"/>
    <property type="evidence" value="ECO:0007669"/>
    <property type="project" value="UniProtKB-EC"/>
</dbReference>
<dbReference type="SMART" id="SM00065">
    <property type="entry name" value="GAF"/>
    <property type="match status" value="1"/>
</dbReference>
<dbReference type="GO" id="GO:0016301">
    <property type="term" value="F:kinase activity"/>
    <property type="evidence" value="ECO:0007669"/>
    <property type="project" value="UniProtKB-KW"/>
</dbReference>
<dbReference type="AlphaFoldDB" id="A0A6L9MWE7"/>
<feature type="domain" description="EAL" evidence="11">
    <location>
        <begin position="729"/>
        <end position="977"/>
    </location>
</feature>
<dbReference type="InterPro" id="IPR001610">
    <property type="entry name" value="PAC"/>
</dbReference>
<keyword evidence="6" id="KW-0067">ATP-binding</keyword>
<dbReference type="Pfam" id="PF08448">
    <property type="entry name" value="PAS_4"/>
    <property type="match status" value="1"/>
</dbReference>
<evidence type="ECO:0000256" key="8">
    <source>
        <dbReference type="ARBA" id="ARBA00070616"/>
    </source>
</evidence>
<dbReference type="InterPro" id="IPR013656">
    <property type="entry name" value="PAS_4"/>
</dbReference>
<dbReference type="NCBIfam" id="TIGR00254">
    <property type="entry name" value="GGDEF"/>
    <property type="match status" value="1"/>
</dbReference>
<feature type="domain" description="GGDEF" evidence="12">
    <location>
        <begin position="582"/>
        <end position="720"/>
    </location>
</feature>
<dbReference type="SUPFAM" id="SSF55781">
    <property type="entry name" value="GAF domain-like"/>
    <property type="match status" value="1"/>
</dbReference>
<evidence type="ECO:0000256" key="2">
    <source>
        <dbReference type="ARBA" id="ARBA00022636"/>
    </source>
</evidence>
<dbReference type="InterPro" id="IPR001633">
    <property type="entry name" value="EAL_dom"/>
</dbReference>
<dbReference type="InterPro" id="IPR029787">
    <property type="entry name" value="Nucleotide_cyclase"/>
</dbReference>
<gene>
    <name evidence="13" type="ORF">GTW09_11510</name>
</gene>
<name>A0A6L9MWE7_9ALTE</name>
<accession>A0A6L9MWE7</accession>
<feature type="domain" description="PAC" evidence="10">
    <location>
        <begin position="500"/>
        <end position="550"/>
    </location>
</feature>
<dbReference type="SMART" id="SM00086">
    <property type="entry name" value="PAC"/>
    <property type="match status" value="2"/>
</dbReference>
<dbReference type="CDD" id="cd00130">
    <property type="entry name" value="PAS"/>
    <property type="match status" value="3"/>
</dbReference>
<evidence type="ECO:0000256" key="4">
    <source>
        <dbReference type="ARBA" id="ARBA00022741"/>
    </source>
</evidence>
<dbReference type="CDD" id="cd01948">
    <property type="entry name" value="EAL"/>
    <property type="match status" value="1"/>
</dbReference>
<dbReference type="InterPro" id="IPR003018">
    <property type="entry name" value="GAF"/>
</dbReference>
<dbReference type="SUPFAM" id="SSF141868">
    <property type="entry name" value="EAL domain-like"/>
    <property type="match status" value="1"/>
</dbReference>
<dbReference type="InterPro" id="IPR029016">
    <property type="entry name" value="GAF-like_dom_sf"/>
</dbReference>
<dbReference type="InterPro" id="IPR043128">
    <property type="entry name" value="Rev_trsase/Diguanyl_cyclase"/>
</dbReference>
<dbReference type="GO" id="GO:0005524">
    <property type="term" value="F:ATP binding"/>
    <property type="evidence" value="ECO:0007669"/>
    <property type="project" value="UniProtKB-KW"/>
</dbReference>
<evidence type="ECO:0000259" key="11">
    <source>
        <dbReference type="PROSITE" id="PS50883"/>
    </source>
</evidence>
<evidence type="ECO:0000256" key="1">
    <source>
        <dbReference type="ARBA" id="ARBA00012282"/>
    </source>
</evidence>
<dbReference type="SMART" id="SM00091">
    <property type="entry name" value="PAS"/>
    <property type="match status" value="3"/>
</dbReference>
<keyword evidence="3" id="KW-0808">Transferase</keyword>
<feature type="domain" description="PAS" evidence="9">
    <location>
        <begin position="292"/>
        <end position="350"/>
    </location>
</feature>
<dbReference type="InterPro" id="IPR035919">
    <property type="entry name" value="EAL_sf"/>
</dbReference>
<evidence type="ECO:0000256" key="3">
    <source>
        <dbReference type="ARBA" id="ARBA00022679"/>
    </source>
</evidence>
<dbReference type="InterPro" id="IPR013655">
    <property type="entry name" value="PAS_fold_3"/>
</dbReference>
<dbReference type="PROSITE" id="PS50883">
    <property type="entry name" value="EAL"/>
    <property type="match status" value="1"/>
</dbReference>
<dbReference type="CDD" id="cd01949">
    <property type="entry name" value="GGDEF"/>
    <property type="match status" value="1"/>
</dbReference>
<dbReference type="NCBIfam" id="TIGR00229">
    <property type="entry name" value="sensory_box"/>
    <property type="match status" value="2"/>
</dbReference>
<keyword evidence="2" id="KW-0973">c-di-GMP</keyword>
<dbReference type="SMART" id="SM00052">
    <property type="entry name" value="EAL"/>
    <property type="match status" value="1"/>
</dbReference>
<dbReference type="Pfam" id="PF00990">
    <property type="entry name" value="GGDEF"/>
    <property type="match status" value="1"/>
</dbReference>
<evidence type="ECO:0000313" key="14">
    <source>
        <dbReference type="Proteomes" id="UP000478837"/>
    </source>
</evidence>
<evidence type="ECO:0000259" key="12">
    <source>
        <dbReference type="PROSITE" id="PS50887"/>
    </source>
</evidence>
<dbReference type="InterPro" id="IPR052155">
    <property type="entry name" value="Biofilm_reg_signaling"/>
</dbReference>
<evidence type="ECO:0000256" key="5">
    <source>
        <dbReference type="ARBA" id="ARBA00022777"/>
    </source>
</evidence>
<reference evidence="13 14" key="1">
    <citation type="submission" date="2020-01" db="EMBL/GenBank/DDBJ databases">
        <title>Genomes of bacteria type strains.</title>
        <authorList>
            <person name="Chen J."/>
            <person name="Zhu S."/>
            <person name="Yang J."/>
        </authorList>
    </citation>
    <scope>NUCLEOTIDE SEQUENCE [LARGE SCALE GENOMIC DNA]</scope>
    <source>
        <strain evidence="13 14">LMG 22958</strain>
    </source>
</reference>
<dbReference type="Gene3D" id="3.30.450.20">
    <property type="entry name" value="PAS domain"/>
    <property type="match status" value="3"/>
</dbReference>
<dbReference type="SUPFAM" id="SSF55073">
    <property type="entry name" value="Nucleotide cyclase"/>
    <property type="match status" value="1"/>
</dbReference>
<dbReference type="Pfam" id="PF13426">
    <property type="entry name" value="PAS_9"/>
    <property type="match status" value="1"/>
</dbReference>
<keyword evidence="5" id="KW-0418">Kinase</keyword>